<feature type="DNA-binding region" description="H-T-H motif" evidence="4">
    <location>
        <begin position="46"/>
        <end position="65"/>
    </location>
</feature>
<dbReference type="InterPro" id="IPR011075">
    <property type="entry name" value="TetR_C"/>
</dbReference>
<name>A0ABP5C8Q6_9MICO</name>
<evidence type="ECO:0000313" key="8">
    <source>
        <dbReference type="Proteomes" id="UP001499954"/>
    </source>
</evidence>
<evidence type="ECO:0000313" key="7">
    <source>
        <dbReference type="EMBL" id="GAA1958253.1"/>
    </source>
</evidence>
<dbReference type="PANTHER" id="PTHR47506:SF6">
    <property type="entry name" value="HTH-TYPE TRANSCRIPTIONAL REPRESSOR NEMR"/>
    <property type="match status" value="1"/>
</dbReference>
<dbReference type="Gene3D" id="1.10.357.10">
    <property type="entry name" value="Tetracycline Repressor, domain 2"/>
    <property type="match status" value="1"/>
</dbReference>
<protein>
    <submittedName>
        <fullName evidence="7">TetR/AcrR family transcriptional regulator</fullName>
    </submittedName>
</protein>
<dbReference type="InterPro" id="IPR036271">
    <property type="entry name" value="Tet_transcr_reg_TetR-rel_C_sf"/>
</dbReference>
<reference evidence="8" key="1">
    <citation type="journal article" date="2019" name="Int. J. Syst. Evol. Microbiol.">
        <title>The Global Catalogue of Microorganisms (GCM) 10K type strain sequencing project: providing services to taxonomists for standard genome sequencing and annotation.</title>
        <authorList>
            <consortium name="The Broad Institute Genomics Platform"/>
            <consortium name="The Broad Institute Genome Sequencing Center for Infectious Disease"/>
            <person name="Wu L."/>
            <person name="Ma J."/>
        </authorList>
    </citation>
    <scope>NUCLEOTIDE SEQUENCE [LARGE SCALE GENOMIC DNA]</scope>
    <source>
        <strain evidence="8">JCM 13584</strain>
    </source>
</reference>
<evidence type="ECO:0000256" key="1">
    <source>
        <dbReference type="ARBA" id="ARBA00023015"/>
    </source>
</evidence>
<accession>A0ABP5C8Q6</accession>
<dbReference type="Pfam" id="PF16925">
    <property type="entry name" value="TetR_C_13"/>
    <property type="match status" value="1"/>
</dbReference>
<evidence type="ECO:0000256" key="4">
    <source>
        <dbReference type="PROSITE-ProRule" id="PRU00335"/>
    </source>
</evidence>
<keyword evidence="2 4" id="KW-0238">DNA-binding</keyword>
<keyword evidence="8" id="KW-1185">Reference proteome</keyword>
<comment type="caution">
    <text evidence="7">The sequence shown here is derived from an EMBL/GenBank/DDBJ whole genome shotgun (WGS) entry which is preliminary data.</text>
</comment>
<dbReference type="InterPro" id="IPR001647">
    <property type="entry name" value="HTH_TetR"/>
</dbReference>
<evidence type="ECO:0000259" key="6">
    <source>
        <dbReference type="PROSITE" id="PS50977"/>
    </source>
</evidence>
<dbReference type="Proteomes" id="UP001499954">
    <property type="component" value="Unassembled WGS sequence"/>
</dbReference>
<dbReference type="Pfam" id="PF00440">
    <property type="entry name" value="TetR_N"/>
    <property type="match status" value="1"/>
</dbReference>
<evidence type="ECO:0000256" key="3">
    <source>
        <dbReference type="ARBA" id="ARBA00023163"/>
    </source>
</evidence>
<gene>
    <name evidence="7" type="ORF">GCM10009717_25920</name>
</gene>
<dbReference type="SUPFAM" id="SSF48498">
    <property type="entry name" value="Tetracyclin repressor-like, C-terminal domain"/>
    <property type="match status" value="1"/>
</dbReference>
<evidence type="ECO:0000256" key="5">
    <source>
        <dbReference type="SAM" id="MobiDB-lite"/>
    </source>
</evidence>
<organism evidence="7 8">
    <name type="scientific">Agromyces allii</name>
    <dbReference type="NCBI Taxonomy" id="393607"/>
    <lineage>
        <taxon>Bacteria</taxon>
        <taxon>Bacillati</taxon>
        <taxon>Actinomycetota</taxon>
        <taxon>Actinomycetes</taxon>
        <taxon>Micrococcales</taxon>
        <taxon>Microbacteriaceae</taxon>
        <taxon>Agromyces</taxon>
    </lineage>
</organism>
<dbReference type="InterPro" id="IPR009057">
    <property type="entry name" value="Homeodomain-like_sf"/>
</dbReference>
<feature type="region of interest" description="Disordered" evidence="5">
    <location>
        <begin position="1"/>
        <end position="21"/>
    </location>
</feature>
<dbReference type="SUPFAM" id="SSF46689">
    <property type="entry name" value="Homeodomain-like"/>
    <property type="match status" value="1"/>
</dbReference>
<keyword evidence="3" id="KW-0804">Transcription</keyword>
<dbReference type="PROSITE" id="PS50977">
    <property type="entry name" value="HTH_TETR_2"/>
    <property type="match status" value="1"/>
</dbReference>
<dbReference type="PANTHER" id="PTHR47506">
    <property type="entry name" value="TRANSCRIPTIONAL REGULATORY PROTEIN"/>
    <property type="match status" value="1"/>
</dbReference>
<keyword evidence="1" id="KW-0805">Transcription regulation</keyword>
<proteinExistence type="predicted"/>
<feature type="domain" description="HTH tetR-type" evidence="6">
    <location>
        <begin position="23"/>
        <end position="83"/>
    </location>
</feature>
<evidence type="ECO:0000256" key="2">
    <source>
        <dbReference type="ARBA" id="ARBA00023125"/>
    </source>
</evidence>
<sequence>MRKLQDMTMTEGRSIDGRRARGDASRRHVLDAAADLASLEGLDGLSIGRLASAASVSKSGIATLFGSKEQLQLATIVAATERFTATVIEPARVQPRGIRRLTALLDSVVAYSQDRVFPGGCFFSASAADFHAKAGPVRDALADQLESWLGYLAASAGFAVKQGELPGLDDPEQLAFELQGTFEWMNLMAVIRESDVHYARARRAYRDRLVSLGGDPAIAELVLTPGAALRG</sequence>
<dbReference type="Gene3D" id="1.10.10.60">
    <property type="entry name" value="Homeodomain-like"/>
    <property type="match status" value="1"/>
</dbReference>
<dbReference type="EMBL" id="BAAAMK010000004">
    <property type="protein sequence ID" value="GAA1958253.1"/>
    <property type="molecule type" value="Genomic_DNA"/>
</dbReference>